<evidence type="ECO:0000256" key="2">
    <source>
        <dbReference type="ARBA" id="ARBA00001947"/>
    </source>
</evidence>
<name>A0A565C185_9BRAS</name>
<accession>A0A565C185</accession>
<dbReference type="InterPro" id="IPR039331">
    <property type="entry name" value="PAPs-like"/>
</dbReference>
<comment type="caution">
    <text evidence="15">The sequence shown here is derived from an EMBL/GenBank/DDBJ whole genome shotgun (WGS) entry which is preliminary data.</text>
</comment>
<dbReference type="InterPro" id="IPR008963">
    <property type="entry name" value="Purple_acid_Pase-like_N"/>
</dbReference>
<reference evidence="15" key="1">
    <citation type="submission" date="2019-07" db="EMBL/GenBank/DDBJ databases">
        <authorList>
            <person name="Dittberner H."/>
        </authorList>
    </citation>
    <scope>NUCLEOTIDE SEQUENCE [LARGE SCALE GENOMIC DNA]</scope>
</reference>
<keyword evidence="5" id="KW-0479">Metal-binding</keyword>
<dbReference type="Pfam" id="PF14008">
    <property type="entry name" value="Metallophos_C"/>
    <property type="match status" value="1"/>
</dbReference>
<keyword evidence="6 11" id="KW-0732">Signal</keyword>
<dbReference type="InterPro" id="IPR025733">
    <property type="entry name" value="PAPs_C"/>
</dbReference>
<evidence type="ECO:0000256" key="8">
    <source>
        <dbReference type="ARBA" id="ARBA00022833"/>
    </source>
</evidence>
<dbReference type="OrthoDB" id="45007at2759"/>
<dbReference type="Gene3D" id="3.60.21.10">
    <property type="match status" value="1"/>
</dbReference>
<evidence type="ECO:0000256" key="5">
    <source>
        <dbReference type="ARBA" id="ARBA00022723"/>
    </source>
</evidence>
<dbReference type="AlphaFoldDB" id="A0A565C185"/>
<comment type="catalytic activity">
    <reaction evidence="1 11">
        <text>a phosphate monoester + H2O = an alcohol + phosphate</text>
        <dbReference type="Rhea" id="RHEA:15017"/>
        <dbReference type="ChEBI" id="CHEBI:15377"/>
        <dbReference type="ChEBI" id="CHEBI:30879"/>
        <dbReference type="ChEBI" id="CHEBI:43474"/>
        <dbReference type="ChEBI" id="CHEBI:67140"/>
        <dbReference type="EC" id="3.1.3.2"/>
    </reaction>
</comment>
<dbReference type="GO" id="GO:0003993">
    <property type="term" value="F:acid phosphatase activity"/>
    <property type="evidence" value="ECO:0007669"/>
    <property type="project" value="UniProtKB-EC"/>
</dbReference>
<protein>
    <recommendedName>
        <fullName evidence="11">Purple acid phosphatase</fullName>
        <ecNumber evidence="11">3.1.3.2</ecNumber>
    </recommendedName>
</protein>
<feature type="domain" description="Calcineurin-like phosphoesterase" evidence="12">
    <location>
        <begin position="189"/>
        <end position="406"/>
    </location>
</feature>
<evidence type="ECO:0000259" key="12">
    <source>
        <dbReference type="Pfam" id="PF00149"/>
    </source>
</evidence>
<keyword evidence="16" id="KW-1185">Reference proteome</keyword>
<gene>
    <name evidence="15" type="ORF">ANE_LOCUS17811</name>
</gene>
<sequence length="534" mass="60430">MSFFVILASTVIIIVSGFSTTLDGPFNPETAPLDPNLNPIVFDLPESDPSFVIPNSEFQPEQISVSLSYSFDSVWISWVTGEFQIGEEDSVPLDPDSVQSIVQYREFDVRTRKKNATGNSIVYNRQYPPENGLKKNYTSGIIHHVQLTGLKPNTLYQYRCGDPSLSAMSKEYYYFRTMPKSEYESYPRRIVVAGDLGLTYNTSTVMTHILSNHPDLVVLIGGFSYADTYLANKTKLDCGSCQCDQNGTSFDCGSCCSRETYQPRWDYWGRFMEPLTANVPTMMVAGEHEIEPQSDGNLTFVAYSSRFAFPSNESGSFSPLYYSFNAGGAHFIVLNAYTPYDNSSDQYTWLESDLRKINRSETPWVVATWSLPWYSTFKGHYREAASMRIQLEDLLYTYRVDIIFNGQVDAYERSNRVYNYKLDQCGPIYITTGAGGAGKLETEHVDDPGNCPAPSQRYSVGSCGFNFTLGPVNEQFCPVKQPDYSAYRESSFGFGLLEVKNETHALWSWNRNQDLYYITGDIIYIVRQPEICPV</sequence>
<dbReference type="Pfam" id="PF00149">
    <property type="entry name" value="Metallophos"/>
    <property type="match status" value="1"/>
</dbReference>
<evidence type="ECO:0000256" key="10">
    <source>
        <dbReference type="ARBA" id="ARBA00023180"/>
    </source>
</evidence>
<keyword evidence="7 11" id="KW-0378">Hydrolase</keyword>
<dbReference type="EC" id="3.1.3.2" evidence="11"/>
<evidence type="ECO:0000259" key="13">
    <source>
        <dbReference type="Pfam" id="PF14008"/>
    </source>
</evidence>
<evidence type="ECO:0000313" key="15">
    <source>
        <dbReference type="EMBL" id="VVB07367.1"/>
    </source>
</evidence>
<dbReference type="Gene3D" id="2.60.40.380">
    <property type="entry name" value="Purple acid phosphatase-like, N-terminal"/>
    <property type="match status" value="1"/>
</dbReference>
<dbReference type="GO" id="GO:0046872">
    <property type="term" value="F:metal ion binding"/>
    <property type="evidence" value="ECO:0007669"/>
    <property type="project" value="UniProtKB-KW"/>
</dbReference>
<dbReference type="InterPro" id="IPR015914">
    <property type="entry name" value="PAPs_N"/>
</dbReference>
<organism evidence="15 16">
    <name type="scientific">Arabis nemorensis</name>
    <dbReference type="NCBI Taxonomy" id="586526"/>
    <lineage>
        <taxon>Eukaryota</taxon>
        <taxon>Viridiplantae</taxon>
        <taxon>Streptophyta</taxon>
        <taxon>Embryophyta</taxon>
        <taxon>Tracheophyta</taxon>
        <taxon>Spermatophyta</taxon>
        <taxon>Magnoliopsida</taxon>
        <taxon>eudicotyledons</taxon>
        <taxon>Gunneridae</taxon>
        <taxon>Pentapetalae</taxon>
        <taxon>rosids</taxon>
        <taxon>malvids</taxon>
        <taxon>Brassicales</taxon>
        <taxon>Brassicaceae</taxon>
        <taxon>Arabideae</taxon>
        <taxon>Arabis</taxon>
    </lineage>
</organism>
<keyword evidence="10" id="KW-0325">Glycoprotein</keyword>
<dbReference type="InterPro" id="IPR004843">
    <property type="entry name" value="Calcineurin-like_PHP"/>
</dbReference>
<dbReference type="InterPro" id="IPR029052">
    <property type="entry name" value="Metallo-depent_PP-like"/>
</dbReference>
<feature type="domain" description="Purple acid phosphatase N-terminal" evidence="14">
    <location>
        <begin position="60"/>
        <end position="176"/>
    </location>
</feature>
<evidence type="ECO:0000256" key="9">
    <source>
        <dbReference type="ARBA" id="ARBA00023004"/>
    </source>
</evidence>
<dbReference type="EMBL" id="CABITT030000006">
    <property type="protein sequence ID" value="VVB07367.1"/>
    <property type="molecule type" value="Genomic_DNA"/>
</dbReference>
<evidence type="ECO:0000256" key="4">
    <source>
        <dbReference type="ARBA" id="ARBA00008723"/>
    </source>
</evidence>
<feature type="chain" id="PRO_5022260703" description="Purple acid phosphatase" evidence="11">
    <location>
        <begin position="18"/>
        <end position="534"/>
    </location>
</feature>
<dbReference type="Proteomes" id="UP000489600">
    <property type="component" value="Unassembled WGS sequence"/>
</dbReference>
<dbReference type="PANTHER" id="PTHR22953:SF15">
    <property type="entry name" value="PURPLE ACID PHOSPHATASE 13"/>
    <property type="match status" value="1"/>
</dbReference>
<proteinExistence type="inferred from homology"/>
<dbReference type="CDD" id="cd00839">
    <property type="entry name" value="MPP_PAPs"/>
    <property type="match status" value="1"/>
</dbReference>
<evidence type="ECO:0000256" key="3">
    <source>
        <dbReference type="ARBA" id="ARBA00001962"/>
    </source>
</evidence>
<keyword evidence="8" id="KW-0862">Zinc</keyword>
<evidence type="ECO:0000256" key="11">
    <source>
        <dbReference type="RuleBase" id="RU361203"/>
    </source>
</evidence>
<comment type="similarity">
    <text evidence="4 11">Belongs to the metallophosphoesterase superfamily. Purple acid phosphatase family.</text>
</comment>
<evidence type="ECO:0000256" key="1">
    <source>
        <dbReference type="ARBA" id="ARBA00000032"/>
    </source>
</evidence>
<evidence type="ECO:0000313" key="16">
    <source>
        <dbReference type="Proteomes" id="UP000489600"/>
    </source>
</evidence>
<feature type="domain" description="Purple acid phosphatase C-terminal" evidence="13">
    <location>
        <begin position="476"/>
        <end position="514"/>
    </location>
</feature>
<evidence type="ECO:0000256" key="7">
    <source>
        <dbReference type="ARBA" id="ARBA00022801"/>
    </source>
</evidence>
<comment type="cofactor">
    <cofactor evidence="3">
        <name>Fe cation</name>
        <dbReference type="ChEBI" id="CHEBI:24875"/>
    </cofactor>
</comment>
<evidence type="ECO:0000259" key="14">
    <source>
        <dbReference type="Pfam" id="PF16656"/>
    </source>
</evidence>
<keyword evidence="9" id="KW-0408">Iron</keyword>
<dbReference type="InterPro" id="IPR041792">
    <property type="entry name" value="MPP_PAP"/>
</dbReference>
<dbReference type="SUPFAM" id="SSF56300">
    <property type="entry name" value="Metallo-dependent phosphatases"/>
    <property type="match status" value="1"/>
</dbReference>
<dbReference type="Pfam" id="PF16656">
    <property type="entry name" value="Pur_ac_phosph_N"/>
    <property type="match status" value="1"/>
</dbReference>
<evidence type="ECO:0000256" key="6">
    <source>
        <dbReference type="ARBA" id="ARBA00022729"/>
    </source>
</evidence>
<feature type="signal peptide" evidence="11">
    <location>
        <begin position="1"/>
        <end position="17"/>
    </location>
</feature>
<dbReference type="SUPFAM" id="SSF49363">
    <property type="entry name" value="Purple acid phosphatase, N-terminal domain"/>
    <property type="match status" value="1"/>
</dbReference>
<dbReference type="PANTHER" id="PTHR22953">
    <property type="entry name" value="ACID PHOSPHATASE RELATED"/>
    <property type="match status" value="1"/>
</dbReference>
<comment type="cofactor">
    <cofactor evidence="2">
        <name>Zn(2+)</name>
        <dbReference type="ChEBI" id="CHEBI:29105"/>
    </cofactor>
</comment>